<evidence type="ECO:0000313" key="2">
    <source>
        <dbReference type="EMBL" id="GIL69510.1"/>
    </source>
</evidence>
<dbReference type="AlphaFoldDB" id="A0A8J4BWQ8"/>
<keyword evidence="1" id="KW-0472">Membrane</keyword>
<accession>A0A8J4BWQ8</accession>
<sequence>MCSNKPCVRREGGAVGGTAAVVTAAVELAEADLDPFITDAAAAAKLEAQGIAAADEKLRELLLPALTPPRGAVPRLALLHRRRPWSMQTDSVGGVLFFARALGSLTALMAESVLDRAGMLLVEVQ</sequence>
<proteinExistence type="predicted"/>
<reference evidence="2" key="1">
    <citation type="journal article" date="2021" name="Proc. Natl. Acad. Sci. U.S.A.">
        <title>Three genomes in the algal genus Volvox reveal the fate of a haploid sex-determining region after a transition to homothallism.</title>
        <authorList>
            <person name="Yamamoto K."/>
            <person name="Hamaji T."/>
            <person name="Kawai-Toyooka H."/>
            <person name="Matsuzaki R."/>
            <person name="Takahashi F."/>
            <person name="Nishimura Y."/>
            <person name="Kawachi M."/>
            <person name="Noguchi H."/>
            <person name="Minakuchi Y."/>
            <person name="Umen J.G."/>
            <person name="Toyoda A."/>
            <person name="Nozaki H."/>
        </authorList>
    </citation>
    <scope>NUCLEOTIDE SEQUENCE</scope>
    <source>
        <strain evidence="2">NIES-3786</strain>
    </source>
</reference>
<dbReference type="Proteomes" id="UP000747110">
    <property type="component" value="Unassembled WGS sequence"/>
</dbReference>
<keyword evidence="1" id="KW-1133">Transmembrane helix</keyword>
<feature type="non-terminal residue" evidence="2">
    <location>
        <position position="125"/>
    </location>
</feature>
<organism evidence="2 3">
    <name type="scientific">Volvox reticuliferus</name>
    <dbReference type="NCBI Taxonomy" id="1737510"/>
    <lineage>
        <taxon>Eukaryota</taxon>
        <taxon>Viridiplantae</taxon>
        <taxon>Chlorophyta</taxon>
        <taxon>core chlorophytes</taxon>
        <taxon>Chlorophyceae</taxon>
        <taxon>CS clade</taxon>
        <taxon>Chlamydomonadales</taxon>
        <taxon>Volvocaceae</taxon>
        <taxon>Volvox</taxon>
    </lineage>
</organism>
<name>A0A8J4BWQ8_9CHLO</name>
<gene>
    <name evidence="2" type="ORF">Vretifemale_429</name>
</gene>
<evidence type="ECO:0000313" key="3">
    <source>
        <dbReference type="Proteomes" id="UP000747110"/>
    </source>
</evidence>
<keyword evidence="1" id="KW-0812">Transmembrane</keyword>
<dbReference type="EMBL" id="BNCP01000001">
    <property type="protein sequence ID" value="GIL69510.1"/>
    <property type="molecule type" value="Genomic_DNA"/>
</dbReference>
<feature type="transmembrane region" description="Helical" evidence="1">
    <location>
        <begin position="91"/>
        <end position="110"/>
    </location>
</feature>
<protein>
    <submittedName>
        <fullName evidence="2">Uncharacterized protein</fullName>
    </submittedName>
</protein>
<keyword evidence="3" id="KW-1185">Reference proteome</keyword>
<comment type="caution">
    <text evidence="2">The sequence shown here is derived from an EMBL/GenBank/DDBJ whole genome shotgun (WGS) entry which is preliminary data.</text>
</comment>
<evidence type="ECO:0000256" key="1">
    <source>
        <dbReference type="SAM" id="Phobius"/>
    </source>
</evidence>